<feature type="region of interest" description="Disordered" evidence="5">
    <location>
        <begin position="294"/>
        <end position="344"/>
    </location>
</feature>
<dbReference type="InterPro" id="IPR017871">
    <property type="entry name" value="ABC_transporter-like_CS"/>
</dbReference>
<dbReference type="InterPro" id="IPR003439">
    <property type="entry name" value="ABC_transporter-like_ATP-bd"/>
</dbReference>
<reference evidence="7 8" key="1">
    <citation type="journal article" date="2019" name="Int. J. Syst. Evol. Microbiol.">
        <title>The Global Catalogue of Microorganisms (GCM) 10K type strain sequencing project: providing services to taxonomists for standard genome sequencing and annotation.</title>
        <authorList>
            <consortium name="The Broad Institute Genomics Platform"/>
            <consortium name="The Broad Institute Genome Sequencing Center for Infectious Disease"/>
            <person name="Wu L."/>
            <person name="Ma J."/>
        </authorList>
    </citation>
    <scope>NUCLEOTIDE SEQUENCE [LARGE SCALE GENOMIC DNA]</scope>
    <source>
        <strain evidence="7 8">JCM 16009</strain>
    </source>
</reference>
<dbReference type="SMART" id="SM00382">
    <property type="entry name" value="AAA"/>
    <property type="match status" value="1"/>
</dbReference>
<accession>A0ABN2N251</accession>
<dbReference type="Gene3D" id="3.40.50.300">
    <property type="entry name" value="P-loop containing nucleotide triphosphate hydrolases"/>
    <property type="match status" value="1"/>
</dbReference>
<keyword evidence="8" id="KW-1185">Reference proteome</keyword>
<dbReference type="Pfam" id="PF00005">
    <property type="entry name" value="ABC_tran"/>
    <property type="match status" value="1"/>
</dbReference>
<name>A0ABN2N251_9PSEU</name>
<keyword evidence="3" id="KW-0547">Nucleotide-binding</keyword>
<comment type="caution">
    <text evidence="7">The sequence shown here is derived from an EMBL/GenBank/DDBJ whole genome shotgun (WGS) entry which is preliminary data.</text>
</comment>
<evidence type="ECO:0000256" key="1">
    <source>
        <dbReference type="ARBA" id="ARBA00005417"/>
    </source>
</evidence>
<feature type="domain" description="ABC transporter" evidence="6">
    <location>
        <begin position="2"/>
        <end position="232"/>
    </location>
</feature>
<dbReference type="InterPro" id="IPR003593">
    <property type="entry name" value="AAA+_ATPase"/>
</dbReference>
<dbReference type="Proteomes" id="UP001500449">
    <property type="component" value="Unassembled WGS sequence"/>
</dbReference>
<evidence type="ECO:0000256" key="3">
    <source>
        <dbReference type="ARBA" id="ARBA00022741"/>
    </source>
</evidence>
<gene>
    <name evidence="7" type="ORF">GCM10009836_30280</name>
</gene>
<evidence type="ECO:0000313" key="8">
    <source>
        <dbReference type="Proteomes" id="UP001500449"/>
    </source>
</evidence>
<organism evidence="7 8">
    <name type="scientific">Pseudonocardia ailaonensis</name>
    <dbReference type="NCBI Taxonomy" id="367279"/>
    <lineage>
        <taxon>Bacteria</taxon>
        <taxon>Bacillati</taxon>
        <taxon>Actinomycetota</taxon>
        <taxon>Actinomycetes</taxon>
        <taxon>Pseudonocardiales</taxon>
        <taxon>Pseudonocardiaceae</taxon>
        <taxon>Pseudonocardia</taxon>
    </lineage>
</organism>
<dbReference type="GO" id="GO:0005524">
    <property type="term" value="F:ATP binding"/>
    <property type="evidence" value="ECO:0007669"/>
    <property type="project" value="UniProtKB-KW"/>
</dbReference>
<evidence type="ECO:0000313" key="7">
    <source>
        <dbReference type="EMBL" id="GAA1848485.1"/>
    </source>
</evidence>
<dbReference type="InterPro" id="IPR027417">
    <property type="entry name" value="P-loop_NTPase"/>
</dbReference>
<protein>
    <submittedName>
        <fullName evidence="7">ABC transporter ATP-binding protein</fullName>
    </submittedName>
</protein>
<comment type="similarity">
    <text evidence="1">Belongs to the ABC transporter superfamily.</text>
</comment>
<dbReference type="PANTHER" id="PTHR43335">
    <property type="entry name" value="ABC TRANSPORTER, ATP-BINDING PROTEIN"/>
    <property type="match status" value="1"/>
</dbReference>
<evidence type="ECO:0000256" key="2">
    <source>
        <dbReference type="ARBA" id="ARBA00022448"/>
    </source>
</evidence>
<dbReference type="PROSITE" id="PS50893">
    <property type="entry name" value="ABC_TRANSPORTER_2"/>
    <property type="match status" value="1"/>
</dbReference>
<dbReference type="PANTHER" id="PTHR43335:SF4">
    <property type="entry name" value="ABC TRANSPORTER, ATP-BINDING PROTEIN"/>
    <property type="match status" value="1"/>
</dbReference>
<keyword evidence="4 7" id="KW-0067">ATP-binding</keyword>
<evidence type="ECO:0000256" key="5">
    <source>
        <dbReference type="SAM" id="MobiDB-lite"/>
    </source>
</evidence>
<evidence type="ECO:0000259" key="6">
    <source>
        <dbReference type="PROSITE" id="PS50893"/>
    </source>
</evidence>
<keyword evidence="2" id="KW-0813">Transport</keyword>
<proteinExistence type="inferred from homology"/>
<dbReference type="EMBL" id="BAAAQK010000007">
    <property type="protein sequence ID" value="GAA1848485.1"/>
    <property type="molecule type" value="Genomic_DNA"/>
</dbReference>
<dbReference type="PROSITE" id="PS00211">
    <property type="entry name" value="ABC_TRANSPORTER_1"/>
    <property type="match status" value="1"/>
</dbReference>
<evidence type="ECO:0000256" key="4">
    <source>
        <dbReference type="ARBA" id="ARBA00022840"/>
    </source>
</evidence>
<dbReference type="SUPFAM" id="SSF52540">
    <property type="entry name" value="P-loop containing nucleoside triphosphate hydrolases"/>
    <property type="match status" value="1"/>
</dbReference>
<sequence length="344" mass="35870">MIRTTALTKRFGRVTAVDGVSLDVAAGVRFGLLGPNGSGKTTLVRMLLGLVHATSGEIEVLGEPMPRRAASVLPRVGALVEGPAAWGHLSGRANLRLLDAAGPGRARKRRKRVDEVLDQVGLGGVDRRPVRAYSLGMRQRLGIAAALLREPELLLLDEPTNGLDPRGIQEMRALLTALNEAGTTVVLSSHLLAEVEALCTHVGVMDAGRLALTSDIPALRTPTGRILVETPDPAAVTRVLDGQVVGLRGNTVVVQGGNPVALNSHLVGAGVPVSGLSEERRTLEQVVLELTGAGNDRVDRPRTGVGPAHGIPDAEPWSGRATREAGPDAAPGTADRPGAGEDVR</sequence>